<dbReference type="EMBL" id="LT838272">
    <property type="protein sequence ID" value="SMB99682.1"/>
    <property type="molecule type" value="Genomic_DNA"/>
</dbReference>
<evidence type="ECO:0000313" key="3">
    <source>
        <dbReference type="Proteomes" id="UP000192569"/>
    </source>
</evidence>
<reference evidence="2 3" key="1">
    <citation type="submission" date="2017-04" db="EMBL/GenBank/DDBJ databases">
        <authorList>
            <person name="Afonso C.L."/>
            <person name="Miller P.J."/>
            <person name="Scott M.A."/>
            <person name="Spackman E."/>
            <person name="Goraichik I."/>
            <person name="Dimitrov K.M."/>
            <person name="Suarez D.L."/>
            <person name="Swayne D.E."/>
        </authorList>
    </citation>
    <scope>NUCLEOTIDE SEQUENCE [LARGE SCALE GENOMIC DNA]</scope>
    <source>
        <strain evidence="2 3">ToBE</strain>
    </source>
</reference>
<evidence type="ECO:0000259" key="1">
    <source>
        <dbReference type="Pfam" id="PF25509"/>
    </source>
</evidence>
<name>A0A1W1W233_9FIRM</name>
<keyword evidence="3" id="KW-1185">Reference proteome</keyword>
<evidence type="ECO:0000313" key="2">
    <source>
        <dbReference type="EMBL" id="SMB99682.1"/>
    </source>
</evidence>
<dbReference type="InterPro" id="IPR011060">
    <property type="entry name" value="RibuloseP-bd_barrel"/>
</dbReference>
<feature type="domain" description="DUF7916" evidence="1">
    <location>
        <begin position="4"/>
        <end position="310"/>
    </location>
</feature>
<dbReference type="SUPFAM" id="SSF51366">
    <property type="entry name" value="Ribulose-phoshate binding barrel"/>
    <property type="match status" value="1"/>
</dbReference>
<accession>A0A1W1W233</accession>
<dbReference type="Gene3D" id="3.20.20.70">
    <property type="entry name" value="Aldolase class I"/>
    <property type="match status" value="1"/>
</dbReference>
<gene>
    <name evidence="2" type="ORF">SAMN00808754_3031</name>
</gene>
<dbReference type="Proteomes" id="UP000192569">
    <property type="component" value="Chromosome I"/>
</dbReference>
<dbReference type="InterPro" id="IPR057238">
    <property type="entry name" value="DUF7916"/>
</dbReference>
<dbReference type="CDD" id="cd00945">
    <property type="entry name" value="Aldolase_Class_I"/>
    <property type="match status" value="1"/>
</dbReference>
<dbReference type="AlphaFoldDB" id="A0A1W1W233"/>
<protein>
    <recommendedName>
        <fullName evidence="1">DUF7916 domain-containing protein</fullName>
    </recommendedName>
</protein>
<dbReference type="STRING" id="698762.SAMN00808754_3031"/>
<sequence>MRILEAKASDFKGMKSSELKDAIFLSEGRTIMAEVVCQCPPLVDGVTNAELAGAFGADMVLLNGYDVVSPCIFGMPSEISSEMSLGFTRVSPGYGRIIKDIKELIGRPVGINLEPSNPPYISQGRMATPANAELALSQGADFIVITGNPSTGVTNEDVVKAVRNIKNKLKDRLIIMAGRMHGAGVREESGETLVNIEVIKALIEAGADGVLIPAPGTIPGVTIEIAHKWIQFIHSNKCLAITTIGTSQEGADHDTLRSLALNSKMVGADIHHIGDAGFSGIAFPENIMTYSIAIKGRRHTYRRMALSPLR</sequence>
<organism evidence="2 3">
    <name type="scientific">Thermanaeromonas toyohensis ToBE</name>
    <dbReference type="NCBI Taxonomy" id="698762"/>
    <lineage>
        <taxon>Bacteria</taxon>
        <taxon>Bacillati</taxon>
        <taxon>Bacillota</taxon>
        <taxon>Clostridia</taxon>
        <taxon>Neomoorellales</taxon>
        <taxon>Neomoorellaceae</taxon>
        <taxon>Thermanaeromonas</taxon>
    </lineage>
</organism>
<dbReference type="OrthoDB" id="5581965at2"/>
<dbReference type="InterPro" id="IPR013785">
    <property type="entry name" value="Aldolase_TIM"/>
</dbReference>
<proteinExistence type="predicted"/>
<dbReference type="Pfam" id="PF25509">
    <property type="entry name" value="DUF7916"/>
    <property type="match status" value="1"/>
</dbReference>